<sequence>MPLRRAAGRSPDQPITPTDSPFLRQMRATFGTQVVTVIRHPGTADEESFEAEAHIQGKTGSFDKSTPIYAGDYVEMTDPRKGPGGVERRYVASATVLQSGPEESMHRVKVEWGVGAPPAKVPPVRRLTFENLHPRVQAAAGALFADGHYESSANEAFKSLEVRVRELTKLDKSGAALMGDALGTATPILDVASHQGRSGEDEREGFLHIFRGAMIGIRNPGSHELFEQGDPQQALEYLGFASLLHRRLDVAAGGLTRPS</sequence>
<keyword evidence="4" id="KW-1185">Reference proteome</keyword>
<comment type="caution">
    <text evidence="3">The sequence shown here is derived from an EMBL/GenBank/DDBJ whole genome shotgun (WGS) entry which is preliminary data.</text>
</comment>
<dbReference type="NCBIfam" id="TIGR02391">
    <property type="entry name" value="hypoth_ymh"/>
    <property type="match status" value="1"/>
</dbReference>
<evidence type="ECO:0000313" key="4">
    <source>
        <dbReference type="Proteomes" id="UP001501475"/>
    </source>
</evidence>
<evidence type="ECO:0000256" key="1">
    <source>
        <dbReference type="SAM" id="MobiDB-lite"/>
    </source>
</evidence>
<protein>
    <recommendedName>
        <fullName evidence="2">Conserved hypothetical protein CHP02391 domain-containing protein</fullName>
    </recommendedName>
</protein>
<dbReference type="Proteomes" id="UP001501475">
    <property type="component" value="Unassembled WGS sequence"/>
</dbReference>
<reference evidence="4" key="1">
    <citation type="journal article" date="2019" name="Int. J. Syst. Evol. Microbiol.">
        <title>The Global Catalogue of Microorganisms (GCM) 10K type strain sequencing project: providing services to taxonomists for standard genome sequencing and annotation.</title>
        <authorList>
            <consortium name="The Broad Institute Genomics Platform"/>
            <consortium name="The Broad Institute Genome Sequencing Center for Infectious Disease"/>
            <person name="Wu L."/>
            <person name="Ma J."/>
        </authorList>
    </citation>
    <scope>NUCLEOTIDE SEQUENCE [LARGE SCALE GENOMIC DNA]</scope>
    <source>
        <strain evidence="4">JCM 15591</strain>
    </source>
</reference>
<gene>
    <name evidence="3" type="ORF">GCM10009810_23350</name>
</gene>
<dbReference type="InterPro" id="IPR012654">
    <property type="entry name" value="CHP02391"/>
</dbReference>
<evidence type="ECO:0000313" key="3">
    <source>
        <dbReference type="EMBL" id="GAA1763473.1"/>
    </source>
</evidence>
<accession>A0ABP4WUS1</accession>
<organism evidence="3 4">
    <name type="scientific">Nostocoides vanveenii</name>
    <dbReference type="NCBI Taxonomy" id="330835"/>
    <lineage>
        <taxon>Bacteria</taxon>
        <taxon>Bacillati</taxon>
        <taxon>Actinomycetota</taxon>
        <taxon>Actinomycetes</taxon>
        <taxon>Micrococcales</taxon>
        <taxon>Intrasporangiaceae</taxon>
        <taxon>Nostocoides</taxon>
    </lineage>
</organism>
<name>A0ABP4WUS1_9MICO</name>
<dbReference type="Pfam" id="PF09509">
    <property type="entry name" value="Hypoth_Ymh"/>
    <property type="match status" value="1"/>
</dbReference>
<dbReference type="EMBL" id="BAAAPN010000052">
    <property type="protein sequence ID" value="GAA1763473.1"/>
    <property type="molecule type" value="Genomic_DNA"/>
</dbReference>
<evidence type="ECO:0000259" key="2">
    <source>
        <dbReference type="Pfam" id="PF09509"/>
    </source>
</evidence>
<feature type="region of interest" description="Disordered" evidence="1">
    <location>
        <begin position="1"/>
        <end position="20"/>
    </location>
</feature>
<feature type="domain" description="Conserved hypothetical protein CHP02391" evidence="2">
    <location>
        <begin position="131"/>
        <end position="248"/>
    </location>
</feature>
<proteinExistence type="predicted"/>